<reference evidence="1 2" key="1">
    <citation type="submission" date="2015-09" db="EMBL/GenBank/DDBJ databases">
        <title>Draft genome of the parasitic nematode Teladorsagia circumcincta isolate WARC Sus (inbred).</title>
        <authorList>
            <person name="Mitreva M."/>
        </authorList>
    </citation>
    <scope>NUCLEOTIDE SEQUENCE [LARGE SCALE GENOMIC DNA]</scope>
    <source>
        <strain evidence="1 2">S</strain>
    </source>
</reference>
<accession>A0A2G9TQ64</accession>
<dbReference type="AlphaFoldDB" id="A0A2G9TQ64"/>
<keyword evidence="2" id="KW-1185">Reference proteome</keyword>
<dbReference type="Proteomes" id="UP000230423">
    <property type="component" value="Unassembled WGS sequence"/>
</dbReference>
<protein>
    <submittedName>
        <fullName evidence="1">Uncharacterized protein</fullName>
    </submittedName>
</protein>
<sequence>MHYITREEVIAAIECLRNRKSPGIDGITAELSKAGGSAIEESLVKLFSRCWSRREVPEDWRRGFIVKLPKKGILSDCWNWRGITLLSVPGKTFCTALLRRLRTAIDERLREDQSGFRTGGSCCEQILTLRNIIEQCVEYRQPIFNNFVDFKKALIAFIANHYGLF</sequence>
<organism evidence="1 2">
    <name type="scientific">Teladorsagia circumcincta</name>
    <name type="common">Brown stomach worm</name>
    <name type="synonym">Ostertagia circumcincta</name>
    <dbReference type="NCBI Taxonomy" id="45464"/>
    <lineage>
        <taxon>Eukaryota</taxon>
        <taxon>Metazoa</taxon>
        <taxon>Ecdysozoa</taxon>
        <taxon>Nematoda</taxon>
        <taxon>Chromadorea</taxon>
        <taxon>Rhabditida</taxon>
        <taxon>Rhabditina</taxon>
        <taxon>Rhabditomorpha</taxon>
        <taxon>Strongyloidea</taxon>
        <taxon>Trichostrongylidae</taxon>
        <taxon>Teladorsagia</taxon>
    </lineage>
</organism>
<name>A0A2G9TQ64_TELCI</name>
<dbReference type="OrthoDB" id="5861659at2759"/>
<proteinExistence type="predicted"/>
<dbReference type="PANTHER" id="PTHR19446">
    <property type="entry name" value="REVERSE TRANSCRIPTASES"/>
    <property type="match status" value="1"/>
</dbReference>
<gene>
    <name evidence="1" type="ORF">TELCIR_18389</name>
</gene>
<evidence type="ECO:0000313" key="1">
    <source>
        <dbReference type="EMBL" id="PIO60121.1"/>
    </source>
</evidence>
<dbReference type="EMBL" id="KZ356102">
    <property type="protein sequence ID" value="PIO60121.1"/>
    <property type="molecule type" value="Genomic_DNA"/>
</dbReference>
<evidence type="ECO:0000313" key="2">
    <source>
        <dbReference type="Proteomes" id="UP000230423"/>
    </source>
</evidence>